<keyword evidence="10" id="KW-1185">Reference proteome</keyword>
<dbReference type="InterPro" id="IPR049177">
    <property type="entry name" value="MgtC_SapB_SrpB_YhiD_N"/>
</dbReference>
<dbReference type="AlphaFoldDB" id="A0A4V1RUJ3"/>
<feature type="domain" description="MgtC/SapB/SrpB/YhiD N-terminal" evidence="8">
    <location>
        <begin position="15"/>
        <end position="144"/>
    </location>
</feature>
<feature type="transmembrane region" description="Helical" evidence="7">
    <location>
        <begin position="76"/>
        <end position="93"/>
    </location>
</feature>
<feature type="transmembrane region" description="Helical" evidence="7">
    <location>
        <begin position="37"/>
        <end position="56"/>
    </location>
</feature>
<dbReference type="PANTHER" id="PTHR33778">
    <property type="entry name" value="PROTEIN MGTC"/>
    <property type="match status" value="1"/>
</dbReference>
<dbReference type="EMBL" id="QYBB01000015">
    <property type="protein sequence ID" value="RYC31354.1"/>
    <property type="molecule type" value="Genomic_DNA"/>
</dbReference>
<evidence type="ECO:0000313" key="10">
    <source>
        <dbReference type="Proteomes" id="UP000290759"/>
    </source>
</evidence>
<feature type="transmembrane region" description="Helical" evidence="7">
    <location>
        <begin position="123"/>
        <end position="140"/>
    </location>
</feature>
<keyword evidence="5 7" id="KW-1133">Transmembrane helix</keyword>
<dbReference type="GO" id="GO:0005886">
    <property type="term" value="C:plasma membrane"/>
    <property type="evidence" value="ECO:0007669"/>
    <property type="project" value="UniProtKB-SubCell"/>
</dbReference>
<gene>
    <name evidence="9" type="ORF">D3273_14680</name>
</gene>
<comment type="caution">
    <text evidence="9">The sequence shown here is derived from an EMBL/GenBank/DDBJ whole genome shotgun (WGS) entry which is preliminary data.</text>
</comment>
<dbReference type="PRINTS" id="PR01837">
    <property type="entry name" value="MGTCSAPBPROT"/>
</dbReference>
<keyword evidence="4 7" id="KW-0812">Transmembrane</keyword>
<dbReference type="Proteomes" id="UP000290759">
    <property type="component" value="Unassembled WGS sequence"/>
</dbReference>
<evidence type="ECO:0000256" key="5">
    <source>
        <dbReference type="ARBA" id="ARBA00022989"/>
    </source>
</evidence>
<comment type="similarity">
    <text evidence="2 7">Belongs to the MgtC/SapB family.</text>
</comment>
<reference evidence="9 10" key="2">
    <citation type="submission" date="2019-02" db="EMBL/GenBank/DDBJ databases">
        <title>'Lichenibacterium ramalinii' gen. nov. sp. nov., 'Lichenibacterium minor' gen. nov. sp. nov.</title>
        <authorList>
            <person name="Pankratov T."/>
        </authorList>
    </citation>
    <scope>NUCLEOTIDE SEQUENCE [LARGE SCALE GENOMIC DNA]</scope>
    <source>
        <strain evidence="9 10">RmlP026</strain>
    </source>
</reference>
<evidence type="ECO:0000313" key="9">
    <source>
        <dbReference type="EMBL" id="RYC31354.1"/>
    </source>
</evidence>
<feature type="transmembrane region" description="Helical" evidence="7">
    <location>
        <begin position="98"/>
        <end position="117"/>
    </location>
</feature>
<dbReference type="PANTHER" id="PTHR33778:SF1">
    <property type="entry name" value="MAGNESIUM TRANSPORTER YHID-RELATED"/>
    <property type="match status" value="1"/>
</dbReference>
<evidence type="ECO:0000256" key="2">
    <source>
        <dbReference type="ARBA" id="ARBA00009298"/>
    </source>
</evidence>
<dbReference type="InterPro" id="IPR003416">
    <property type="entry name" value="MgtC/SapB/SrpB/YhiD_fam"/>
</dbReference>
<dbReference type="Pfam" id="PF02308">
    <property type="entry name" value="MgtC"/>
    <property type="match status" value="1"/>
</dbReference>
<evidence type="ECO:0000256" key="3">
    <source>
        <dbReference type="ARBA" id="ARBA00022475"/>
    </source>
</evidence>
<organism evidence="9 10">
    <name type="scientific">Lichenibacterium minor</name>
    <dbReference type="NCBI Taxonomy" id="2316528"/>
    <lineage>
        <taxon>Bacteria</taxon>
        <taxon>Pseudomonadati</taxon>
        <taxon>Pseudomonadota</taxon>
        <taxon>Alphaproteobacteria</taxon>
        <taxon>Hyphomicrobiales</taxon>
        <taxon>Lichenihabitantaceae</taxon>
        <taxon>Lichenibacterium</taxon>
    </lineage>
</organism>
<proteinExistence type="inferred from homology"/>
<keyword evidence="3" id="KW-1003">Cell membrane</keyword>
<protein>
    <recommendedName>
        <fullName evidence="7">Protein MgtC</fullName>
    </recommendedName>
</protein>
<evidence type="ECO:0000256" key="6">
    <source>
        <dbReference type="ARBA" id="ARBA00023136"/>
    </source>
</evidence>
<comment type="subcellular location">
    <subcellularLocation>
        <location evidence="7">Cell inner membrane</location>
        <topology evidence="7">Multi-pass membrane protein</topology>
    </subcellularLocation>
    <subcellularLocation>
        <location evidence="1">Cell membrane</location>
        <topology evidence="1">Multi-pass membrane protein</topology>
    </subcellularLocation>
</comment>
<keyword evidence="6 7" id="KW-0472">Membrane</keyword>
<dbReference type="RefSeq" id="WP_129227637.1">
    <property type="nucleotide sequence ID" value="NZ_QYBB01000015.1"/>
</dbReference>
<feature type="transmembrane region" description="Helical" evidence="7">
    <location>
        <begin position="6"/>
        <end position="25"/>
    </location>
</feature>
<evidence type="ECO:0000256" key="4">
    <source>
        <dbReference type="ARBA" id="ARBA00022692"/>
    </source>
</evidence>
<reference evidence="9 10" key="1">
    <citation type="submission" date="2018-12" db="EMBL/GenBank/DDBJ databases">
        <authorList>
            <person name="Grouzdev D.S."/>
            <person name="Krutkina M.S."/>
        </authorList>
    </citation>
    <scope>NUCLEOTIDE SEQUENCE [LARGE SCALE GENOMIC DNA]</scope>
    <source>
        <strain evidence="9 10">RmlP026</strain>
    </source>
</reference>
<keyword evidence="7" id="KW-0997">Cell inner membrane</keyword>
<evidence type="ECO:0000256" key="1">
    <source>
        <dbReference type="ARBA" id="ARBA00004651"/>
    </source>
</evidence>
<evidence type="ECO:0000256" key="7">
    <source>
        <dbReference type="RuleBase" id="RU365041"/>
    </source>
</evidence>
<name>A0A4V1RUJ3_9HYPH</name>
<sequence length="235" mass="23928">MTINPSLPDLLLRPLLALAAAALIGRERGANGHAAGLRTTMLVALAASLATALSGVLLSTHGKVAGDFSTMDVMRLPLGILTGVGFLGAGAILKRGKLVQGLTTAATLWAVTVIGIVFGAGEYALGLAATALCFGSLYGLKFVEARLTQHHDGTLTVVTAGRDLPAGWADVLGGTRCTALLLRQGFDADTARLTSAYKLGWEGPAQAEPPTGLLRGVTALDGVVSADVQVEEASS</sequence>
<dbReference type="OrthoDB" id="9811198at2"/>
<accession>A0A4V1RUJ3</accession>
<evidence type="ECO:0000259" key="8">
    <source>
        <dbReference type="Pfam" id="PF02308"/>
    </source>
</evidence>